<sequence length="370" mass="42512">MIHEEKCTANYSGTSGGMEVAGVRKIFNIPRSGTKCCTQITYNEVNKMKPYGNNVNIAKLECVGHVQKRMGSRLRRLKTSLKGSNLNDSKFISGKNRLTDSAIDRLQNYYGLAIRQNVDSVENLKKAVWAVYFHTLSTNEEPSHELCPAGADSWCKFNKGKAPAYNICKFKSYKILEPILFTQIYYNVYFEEVIKYIVAEMNVISIAPLGLSSDWMRFYLSLEMILNICFTDTSWTQSRAVASWSKASCLELALRNARWFESSWGRNCLMKFRPGDTFGHIHFEKKNSLQHVRPRNRIMTPKLKMTLKFLSCRFTAIINYKLNYDSEKESHIALNQHKMLLDVSSTTAADINRGYPTTEDVCRSSRRNVW</sequence>
<name>A0ABQ8TS62_PERAM</name>
<dbReference type="EMBL" id="JAJSOF020000003">
    <property type="protein sequence ID" value="KAJ4449515.1"/>
    <property type="molecule type" value="Genomic_DNA"/>
</dbReference>
<reference evidence="2 3" key="1">
    <citation type="journal article" date="2022" name="Allergy">
        <title>Genome assembly and annotation of Periplaneta americana reveal a comprehensive cockroach allergen profile.</title>
        <authorList>
            <person name="Wang L."/>
            <person name="Xiong Q."/>
            <person name="Saelim N."/>
            <person name="Wang L."/>
            <person name="Nong W."/>
            <person name="Wan A.T."/>
            <person name="Shi M."/>
            <person name="Liu X."/>
            <person name="Cao Q."/>
            <person name="Hui J.H.L."/>
            <person name="Sookrung N."/>
            <person name="Leung T.F."/>
            <person name="Tungtrongchitr A."/>
            <person name="Tsui S.K.W."/>
        </authorList>
    </citation>
    <scope>NUCLEOTIDE SEQUENCE [LARGE SCALE GENOMIC DNA]</scope>
    <source>
        <strain evidence="2">PWHHKU_190912</strain>
    </source>
</reference>
<dbReference type="Proteomes" id="UP001148838">
    <property type="component" value="Unassembled WGS sequence"/>
</dbReference>
<feature type="domain" description="Mutator-like transposase" evidence="1">
    <location>
        <begin position="4"/>
        <end position="155"/>
    </location>
</feature>
<evidence type="ECO:0000313" key="2">
    <source>
        <dbReference type="EMBL" id="KAJ4449515.1"/>
    </source>
</evidence>
<comment type="caution">
    <text evidence="2">The sequence shown here is derived from an EMBL/GenBank/DDBJ whole genome shotgun (WGS) entry which is preliminary data.</text>
</comment>
<dbReference type="InterPro" id="IPR049012">
    <property type="entry name" value="Mutator_transp_dom"/>
</dbReference>
<protein>
    <recommendedName>
        <fullName evidence="1">Mutator-like transposase domain-containing protein</fullName>
    </recommendedName>
</protein>
<dbReference type="Pfam" id="PF20700">
    <property type="entry name" value="Mutator"/>
    <property type="match status" value="1"/>
</dbReference>
<proteinExistence type="predicted"/>
<evidence type="ECO:0000313" key="3">
    <source>
        <dbReference type="Proteomes" id="UP001148838"/>
    </source>
</evidence>
<evidence type="ECO:0000259" key="1">
    <source>
        <dbReference type="Pfam" id="PF20700"/>
    </source>
</evidence>
<organism evidence="2 3">
    <name type="scientific">Periplaneta americana</name>
    <name type="common">American cockroach</name>
    <name type="synonym">Blatta americana</name>
    <dbReference type="NCBI Taxonomy" id="6978"/>
    <lineage>
        <taxon>Eukaryota</taxon>
        <taxon>Metazoa</taxon>
        <taxon>Ecdysozoa</taxon>
        <taxon>Arthropoda</taxon>
        <taxon>Hexapoda</taxon>
        <taxon>Insecta</taxon>
        <taxon>Pterygota</taxon>
        <taxon>Neoptera</taxon>
        <taxon>Polyneoptera</taxon>
        <taxon>Dictyoptera</taxon>
        <taxon>Blattodea</taxon>
        <taxon>Blattoidea</taxon>
        <taxon>Blattidae</taxon>
        <taxon>Blattinae</taxon>
        <taxon>Periplaneta</taxon>
    </lineage>
</organism>
<keyword evidence="3" id="KW-1185">Reference proteome</keyword>
<gene>
    <name evidence="2" type="ORF">ANN_00915</name>
</gene>
<accession>A0ABQ8TS62</accession>